<dbReference type="GO" id="GO:0008276">
    <property type="term" value="F:protein methyltransferase activity"/>
    <property type="evidence" value="ECO:0007669"/>
    <property type="project" value="UniProtKB-ARBA"/>
</dbReference>
<proteinExistence type="predicted"/>
<dbReference type="AlphaFoldDB" id="A0AAQ4F3N0"/>
<reference evidence="2 3" key="1">
    <citation type="journal article" date="2023" name="Arcadia Sci">
        <title>De novo assembly of a long-read Amblyomma americanum tick genome.</title>
        <authorList>
            <person name="Chou S."/>
            <person name="Poskanzer K.E."/>
            <person name="Rollins M."/>
            <person name="Thuy-Boun P.S."/>
        </authorList>
    </citation>
    <scope>NUCLEOTIDE SEQUENCE [LARGE SCALE GENOMIC DNA]</scope>
    <source>
        <strain evidence="2">F_SG_1</strain>
        <tissue evidence="2">Salivary glands</tissue>
    </source>
</reference>
<sequence>MRYVNCAASPQEQNLVAYMRRGNIYYRTSKAVGTEHWVVKEQAILRHSGHELFHLNKGNSERWPPSVSIPAILATRDANERLSASWSANRTPRKTCVSCPRKPLPGFQH</sequence>
<evidence type="ECO:0000259" key="1">
    <source>
        <dbReference type="Pfam" id="PF21549"/>
    </source>
</evidence>
<protein>
    <recommendedName>
        <fullName evidence="1">SET domain-containing protein</fullName>
    </recommendedName>
</protein>
<feature type="domain" description="SET" evidence="1">
    <location>
        <begin position="1"/>
        <end position="34"/>
    </location>
</feature>
<name>A0AAQ4F3N0_AMBAM</name>
<keyword evidence="3" id="KW-1185">Reference proteome</keyword>
<accession>A0AAQ4F3N0</accession>
<dbReference type="EMBL" id="JARKHS020007370">
    <property type="protein sequence ID" value="KAK8781760.1"/>
    <property type="molecule type" value="Genomic_DNA"/>
</dbReference>
<dbReference type="InterPro" id="IPR046341">
    <property type="entry name" value="SET_dom_sf"/>
</dbReference>
<evidence type="ECO:0000313" key="3">
    <source>
        <dbReference type="Proteomes" id="UP001321473"/>
    </source>
</evidence>
<evidence type="ECO:0000313" key="2">
    <source>
        <dbReference type="EMBL" id="KAK8781760.1"/>
    </source>
</evidence>
<comment type="caution">
    <text evidence="2">The sequence shown here is derived from an EMBL/GenBank/DDBJ whole genome shotgun (WGS) entry which is preliminary data.</text>
</comment>
<dbReference type="Pfam" id="PF21549">
    <property type="entry name" value="PRDM2_PR"/>
    <property type="match status" value="1"/>
</dbReference>
<dbReference type="GO" id="GO:0008757">
    <property type="term" value="F:S-adenosylmethionine-dependent methyltransferase activity"/>
    <property type="evidence" value="ECO:0007669"/>
    <property type="project" value="UniProtKB-ARBA"/>
</dbReference>
<gene>
    <name evidence="2" type="ORF">V5799_016899</name>
</gene>
<dbReference type="InterPro" id="IPR001214">
    <property type="entry name" value="SET_dom"/>
</dbReference>
<dbReference type="Proteomes" id="UP001321473">
    <property type="component" value="Unassembled WGS sequence"/>
</dbReference>
<dbReference type="Gene3D" id="2.170.270.10">
    <property type="entry name" value="SET domain"/>
    <property type="match status" value="1"/>
</dbReference>
<organism evidence="2 3">
    <name type="scientific">Amblyomma americanum</name>
    <name type="common">Lone star tick</name>
    <dbReference type="NCBI Taxonomy" id="6943"/>
    <lineage>
        <taxon>Eukaryota</taxon>
        <taxon>Metazoa</taxon>
        <taxon>Ecdysozoa</taxon>
        <taxon>Arthropoda</taxon>
        <taxon>Chelicerata</taxon>
        <taxon>Arachnida</taxon>
        <taxon>Acari</taxon>
        <taxon>Parasitiformes</taxon>
        <taxon>Ixodida</taxon>
        <taxon>Ixodoidea</taxon>
        <taxon>Ixodidae</taxon>
        <taxon>Amblyomminae</taxon>
        <taxon>Amblyomma</taxon>
    </lineage>
</organism>
<dbReference type="GO" id="GO:0008170">
    <property type="term" value="F:N-methyltransferase activity"/>
    <property type="evidence" value="ECO:0007669"/>
    <property type="project" value="UniProtKB-ARBA"/>
</dbReference>